<keyword evidence="1" id="KW-0472">Membrane</keyword>
<keyword evidence="1" id="KW-1133">Transmembrane helix</keyword>
<keyword evidence="1" id="KW-0812">Transmembrane</keyword>
<feature type="transmembrane region" description="Helical" evidence="1">
    <location>
        <begin position="212"/>
        <end position="238"/>
    </location>
</feature>
<dbReference type="InterPro" id="IPR058065">
    <property type="entry name" value="LIC_10190-like"/>
</dbReference>
<dbReference type="Proteomes" id="UP000216035">
    <property type="component" value="Unassembled WGS sequence"/>
</dbReference>
<evidence type="ECO:0000313" key="3">
    <source>
        <dbReference type="EMBL" id="OYQ40655.1"/>
    </source>
</evidence>
<sequence length="526" mass="60244">MMAQTAVLCLLAFAIPLGIEVFLGNLALSAFLLFRFSTAAQAKWRYFFSQCKQLPKLGKLNLFVLLVAALFKSALAPLILDNESYYIQTIKWINEYGFVPGLANFNVSFGQSSPWQVLQAGFNFHFWTNRLNDINGFLLLVCSVYFLLEFEKRYRDSKRFHWIGALLFFNALTFQFINAPSPDFPVMLLGQIALFLFLNSENQLNEQSKMAIILLIFITFVKITVAPLSATLVVLLVLKNKNFGFAATVGSCFGLIWLAKNALLTGFPFYPFAFGGLNVDWRMPDGLLQFINRMIADHEFLAIPNYKTLSLGEKFVVWIQFSGIDGFFNKGIVLLFLIAPFTLEFRTIQNYRIAYLFALVHFTIVFVSSPQFRFFLIDFLFLSAWLIMSICNKIKLQPQLFRLGYVFSAVCPIAIALLIDFKSFTANEHMQKSEQIELQQLVIPEPNSKNYEVGFETFTEENLKYYSPTPNFFYYGTGDGPLPCTNVNIIELFKQQLNIIPQMRTNELKDGFYSKEIGRTSTNEQQ</sequence>
<proteinExistence type="predicted"/>
<evidence type="ECO:0000259" key="2">
    <source>
        <dbReference type="Pfam" id="PF26626"/>
    </source>
</evidence>
<dbReference type="EMBL" id="NOXX01000220">
    <property type="protein sequence ID" value="OYQ40655.1"/>
    <property type="molecule type" value="Genomic_DNA"/>
</dbReference>
<evidence type="ECO:0000256" key="1">
    <source>
        <dbReference type="SAM" id="Phobius"/>
    </source>
</evidence>
<keyword evidence="4" id="KW-1185">Reference proteome</keyword>
<reference evidence="3 4" key="1">
    <citation type="submission" date="2017-07" db="EMBL/GenBank/DDBJ databases">
        <title>Flavobacterium cyanobacteriorum sp. nov., isolated from cyanobacterial aggregates in a eutrophic lake.</title>
        <authorList>
            <person name="Cai H."/>
        </authorList>
    </citation>
    <scope>NUCLEOTIDE SEQUENCE [LARGE SCALE GENOMIC DNA]</scope>
    <source>
        <strain evidence="3 4">TH167</strain>
    </source>
</reference>
<evidence type="ECO:0000313" key="4">
    <source>
        <dbReference type="Proteomes" id="UP000216035"/>
    </source>
</evidence>
<organism evidence="3 4">
    <name type="scientific">Flavobacterium aurantiibacter</name>
    <dbReference type="NCBI Taxonomy" id="2023067"/>
    <lineage>
        <taxon>Bacteria</taxon>
        <taxon>Pseudomonadati</taxon>
        <taxon>Bacteroidota</taxon>
        <taxon>Flavobacteriia</taxon>
        <taxon>Flavobacteriales</taxon>
        <taxon>Flavobacteriaceae</taxon>
        <taxon>Flavobacterium</taxon>
    </lineage>
</organism>
<feature type="domain" description="DUF8201" evidence="2">
    <location>
        <begin position="2"/>
        <end position="376"/>
    </location>
</feature>
<dbReference type="InterPro" id="IPR058514">
    <property type="entry name" value="DUF8201"/>
</dbReference>
<dbReference type="NCBIfam" id="NF047510">
    <property type="entry name" value="LIC_10190_fam"/>
    <property type="match status" value="1"/>
</dbReference>
<feature type="transmembrane region" description="Helical" evidence="1">
    <location>
        <begin position="315"/>
        <end position="339"/>
    </location>
</feature>
<comment type="caution">
    <text evidence="3">The sequence shown here is derived from an EMBL/GenBank/DDBJ whole genome shotgun (WGS) entry which is preliminary data.</text>
</comment>
<dbReference type="AlphaFoldDB" id="A0A255ZIE8"/>
<accession>A0A255ZIE8</accession>
<dbReference type="Pfam" id="PF26626">
    <property type="entry name" value="DUF8201"/>
    <property type="match status" value="1"/>
</dbReference>
<feature type="transmembrane region" description="Helical" evidence="1">
    <location>
        <begin position="374"/>
        <end position="391"/>
    </location>
</feature>
<feature type="transmembrane region" description="Helical" evidence="1">
    <location>
        <begin position="351"/>
        <end position="368"/>
    </location>
</feature>
<feature type="transmembrane region" description="Helical" evidence="1">
    <location>
        <begin position="60"/>
        <end position="80"/>
    </location>
</feature>
<feature type="transmembrane region" description="Helical" evidence="1">
    <location>
        <begin position="131"/>
        <end position="148"/>
    </location>
</feature>
<feature type="transmembrane region" description="Helical" evidence="1">
    <location>
        <begin position="160"/>
        <end position="178"/>
    </location>
</feature>
<protein>
    <recommendedName>
        <fullName evidence="2">DUF8201 domain-containing protein</fullName>
    </recommendedName>
</protein>
<name>A0A255ZIE8_9FLAO</name>
<gene>
    <name evidence="3" type="ORF">CHX27_13315</name>
</gene>
<feature type="transmembrane region" description="Helical" evidence="1">
    <location>
        <begin position="403"/>
        <end position="421"/>
    </location>
</feature>